<dbReference type="InterPro" id="IPR050111">
    <property type="entry name" value="C-type_lectin/snaclec_domain"/>
</dbReference>
<dbReference type="InterPro" id="IPR016186">
    <property type="entry name" value="C-type_lectin-like/link_sf"/>
</dbReference>
<dbReference type="InterPro" id="IPR018378">
    <property type="entry name" value="C-type_lectin_CS"/>
</dbReference>
<keyword evidence="1" id="KW-1015">Disulfide bond</keyword>
<keyword evidence="2" id="KW-0732">Signal</keyword>
<dbReference type="PROSITE" id="PS50041">
    <property type="entry name" value="C_TYPE_LECTIN_2"/>
    <property type="match status" value="1"/>
</dbReference>
<evidence type="ECO:0000313" key="4">
    <source>
        <dbReference type="EMBL" id="KAL0968616.1"/>
    </source>
</evidence>
<dbReference type="InterPro" id="IPR001304">
    <property type="entry name" value="C-type_lectin-like"/>
</dbReference>
<reference evidence="4 5" key="1">
    <citation type="submission" date="2024-06" db="EMBL/GenBank/DDBJ databases">
        <authorList>
            <person name="Pan Q."/>
            <person name="Wen M."/>
            <person name="Jouanno E."/>
            <person name="Zahm M."/>
            <person name="Klopp C."/>
            <person name="Cabau C."/>
            <person name="Louis A."/>
            <person name="Berthelot C."/>
            <person name="Parey E."/>
            <person name="Roest Crollius H."/>
            <person name="Montfort J."/>
            <person name="Robinson-Rechavi M."/>
            <person name="Bouchez O."/>
            <person name="Lampietro C."/>
            <person name="Lopez Roques C."/>
            <person name="Donnadieu C."/>
            <person name="Postlethwait J."/>
            <person name="Bobe J."/>
            <person name="Verreycken H."/>
            <person name="Guiguen Y."/>
        </authorList>
    </citation>
    <scope>NUCLEOTIDE SEQUENCE [LARGE SCALE GENOMIC DNA]</scope>
    <source>
        <strain evidence="4">Up_M1</strain>
        <tissue evidence="4">Testis</tissue>
    </source>
</reference>
<name>A0ABD0WUU0_UMBPY</name>
<dbReference type="Pfam" id="PF00059">
    <property type="entry name" value="Lectin_C"/>
    <property type="match status" value="1"/>
</dbReference>
<accession>A0ABD0WUU0</accession>
<dbReference type="SMART" id="SM00034">
    <property type="entry name" value="CLECT"/>
    <property type="match status" value="1"/>
</dbReference>
<dbReference type="CDD" id="cd00037">
    <property type="entry name" value="CLECT"/>
    <property type="match status" value="1"/>
</dbReference>
<proteinExistence type="predicted"/>
<comment type="caution">
    <text evidence="4">The sequence shown here is derived from an EMBL/GenBank/DDBJ whole genome shotgun (WGS) entry which is preliminary data.</text>
</comment>
<keyword evidence="5" id="KW-1185">Reference proteome</keyword>
<feature type="chain" id="PRO_5044741015" description="C-type lectin domain-containing protein" evidence="2">
    <location>
        <begin position="22"/>
        <end position="162"/>
    </location>
</feature>
<dbReference type="AlphaFoldDB" id="A0ABD0WUU0"/>
<evidence type="ECO:0000256" key="1">
    <source>
        <dbReference type="ARBA" id="ARBA00023157"/>
    </source>
</evidence>
<dbReference type="SUPFAM" id="SSF56436">
    <property type="entry name" value="C-type lectin-like"/>
    <property type="match status" value="1"/>
</dbReference>
<protein>
    <recommendedName>
        <fullName evidence="3">C-type lectin domain-containing protein</fullName>
    </recommendedName>
</protein>
<organism evidence="4 5">
    <name type="scientific">Umbra pygmaea</name>
    <name type="common">Eastern mudminnow</name>
    <dbReference type="NCBI Taxonomy" id="75934"/>
    <lineage>
        <taxon>Eukaryota</taxon>
        <taxon>Metazoa</taxon>
        <taxon>Chordata</taxon>
        <taxon>Craniata</taxon>
        <taxon>Vertebrata</taxon>
        <taxon>Euteleostomi</taxon>
        <taxon>Actinopterygii</taxon>
        <taxon>Neopterygii</taxon>
        <taxon>Teleostei</taxon>
        <taxon>Protacanthopterygii</taxon>
        <taxon>Esociformes</taxon>
        <taxon>Umbridae</taxon>
        <taxon>Umbra</taxon>
    </lineage>
</organism>
<sequence>MGKLTILLLLSVAIVLGNANAELEEQEAEDDRPCSDGWTEFNSRYFKYVSTPKTWVDAEKYCISLGGNLASVHSAGEYDAIKRLVSTSAGGDPATWIGGTDIYQDRTWFWSDGTSFDYTNWNSGEPNNAGREPCIVTNWPGGNQWNDIRCENTYPSVCSRRR</sequence>
<evidence type="ECO:0000259" key="3">
    <source>
        <dbReference type="PROSITE" id="PS50041"/>
    </source>
</evidence>
<gene>
    <name evidence="4" type="ORF">UPYG_G00269210</name>
</gene>
<dbReference type="PANTHER" id="PTHR22803">
    <property type="entry name" value="MANNOSE, PHOSPHOLIPASE, LECTIN RECEPTOR RELATED"/>
    <property type="match status" value="1"/>
</dbReference>
<evidence type="ECO:0000313" key="5">
    <source>
        <dbReference type="Proteomes" id="UP001557470"/>
    </source>
</evidence>
<dbReference type="PROSITE" id="PS00615">
    <property type="entry name" value="C_TYPE_LECTIN_1"/>
    <property type="match status" value="1"/>
</dbReference>
<feature type="domain" description="C-type lectin" evidence="3">
    <location>
        <begin position="41"/>
        <end position="159"/>
    </location>
</feature>
<dbReference type="Gene3D" id="3.10.100.10">
    <property type="entry name" value="Mannose-Binding Protein A, subunit A"/>
    <property type="match status" value="1"/>
</dbReference>
<dbReference type="Proteomes" id="UP001557470">
    <property type="component" value="Unassembled WGS sequence"/>
</dbReference>
<dbReference type="InterPro" id="IPR016187">
    <property type="entry name" value="CTDL_fold"/>
</dbReference>
<evidence type="ECO:0000256" key="2">
    <source>
        <dbReference type="SAM" id="SignalP"/>
    </source>
</evidence>
<feature type="signal peptide" evidence="2">
    <location>
        <begin position="1"/>
        <end position="21"/>
    </location>
</feature>
<dbReference type="EMBL" id="JAGEUA010000008">
    <property type="protein sequence ID" value="KAL0968616.1"/>
    <property type="molecule type" value="Genomic_DNA"/>
</dbReference>